<evidence type="ECO:0000256" key="3">
    <source>
        <dbReference type="ARBA" id="ARBA00022737"/>
    </source>
</evidence>
<evidence type="ECO:0000259" key="7">
    <source>
        <dbReference type="PROSITE" id="PS50125"/>
    </source>
</evidence>
<evidence type="ECO:0000256" key="4">
    <source>
        <dbReference type="ARBA" id="ARBA00022846"/>
    </source>
</evidence>
<name>A0A4U8YVR1_METTU</name>
<evidence type="ECO:0000259" key="8">
    <source>
        <dbReference type="PROSITE" id="PS50925"/>
    </source>
</evidence>
<evidence type="ECO:0000256" key="6">
    <source>
        <dbReference type="ARBA" id="ARBA00023273"/>
    </source>
</evidence>
<dbReference type="GO" id="GO:0009190">
    <property type="term" value="P:cyclic nucleotide biosynthetic process"/>
    <property type="evidence" value="ECO:0007669"/>
    <property type="project" value="InterPro"/>
</dbReference>
<dbReference type="SMART" id="SM00044">
    <property type="entry name" value="CYCc"/>
    <property type="match status" value="1"/>
</dbReference>
<keyword evidence="5" id="KW-0969">Cilium</keyword>
<dbReference type="SUPFAM" id="SSF55073">
    <property type="entry name" value="Nucleotide cyclase"/>
    <property type="match status" value="1"/>
</dbReference>
<dbReference type="EMBL" id="LR536450">
    <property type="protein sequence ID" value="VFU07008.1"/>
    <property type="molecule type" value="Genomic_DNA"/>
</dbReference>
<evidence type="ECO:0000256" key="5">
    <source>
        <dbReference type="ARBA" id="ARBA00023069"/>
    </source>
</evidence>
<dbReference type="Proteomes" id="UP000294360">
    <property type="component" value="Chromosome"/>
</dbReference>
<gene>
    <name evidence="9" type="ORF">MTUNDRAET4_0115</name>
</gene>
<accession>A0A4U8YVR1</accession>
<organism evidence="9 10">
    <name type="scientific">Methylocella tundrae</name>
    <dbReference type="NCBI Taxonomy" id="227605"/>
    <lineage>
        <taxon>Bacteria</taxon>
        <taxon>Pseudomonadati</taxon>
        <taxon>Pseudomonadota</taxon>
        <taxon>Alphaproteobacteria</taxon>
        <taxon>Hyphomicrobiales</taxon>
        <taxon>Beijerinckiaceae</taxon>
        <taxon>Methylocella</taxon>
    </lineage>
</organism>
<dbReference type="GO" id="GO:0071949">
    <property type="term" value="F:FAD binding"/>
    <property type="evidence" value="ECO:0007669"/>
    <property type="project" value="InterPro"/>
</dbReference>
<dbReference type="GO" id="GO:0004016">
    <property type="term" value="F:adenylate cyclase activity"/>
    <property type="evidence" value="ECO:0007669"/>
    <property type="project" value="UniProtKB-ARBA"/>
</dbReference>
<dbReference type="InterPro" id="IPR029787">
    <property type="entry name" value="Nucleotide_cyclase"/>
</dbReference>
<dbReference type="Pfam" id="PF04940">
    <property type="entry name" value="BLUF"/>
    <property type="match status" value="1"/>
</dbReference>
<dbReference type="InterPro" id="IPR050697">
    <property type="entry name" value="Adenylyl/Guanylyl_Cyclase_3/4"/>
</dbReference>
<dbReference type="PROSITE" id="PS50925">
    <property type="entry name" value="BLUF"/>
    <property type="match status" value="1"/>
</dbReference>
<dbReference type="Gene3D" id="3.30.70.1230">
    <property type="entry name" value="Nucleotide cyclase"/>
    <property type="match status" value="1"/>
</dbReference>
<keyword evidence="3" id="KW-0677">Repeat</keyword>
<feature type="domain" description="BLUF" evidence="8">
    <location>
        <begin position="1"/>
        <end position="93"/>
    </location>
</feature>
<dbReference type="AlphaFoldDB" id="A0A4U8YVR1"/>
<dbReference type="SMART" id="SM01034">
    <property type="entry name" value="BLUF"/>
    <property type="match status" value="1"/>
</dbReference>
<evidence type="ECO:0000256" key="2">
    <source>
        <dbReference type="ARBA" id="ARBA00011103"/>
    </source>
</evidence>
<sequence length="345" mass="38918">MKRIMYVSTVAKSLPEEEISAISRSSSKNNRKIGVTGILLSAHEFFFQILEGEEVVVDRLLERIRRDPRHRDLMILKAEMGVTERLFPNWSMRTIRLGEANGMILKAVRIMLENITQSHRIIERYTQPSVLQFLTQGLNPLEIPVKKTRKIILFGDMVGFSIMSQKFPVEEVTAVVNAYLDVCCRRIVQHGGEVTKYIGDCVMAHFPPDYADAAIEACLEALDDVRRLRRVAGQCQPMNLLYCGFGLSEGEVIQGNIGSAIKMDYTVLGDTVNLAAQLEALTRTIRRALALSEPVQQNAKGSWPFANVGQFALKRQGELSTVYSLDDPLVTEFKVIEELTREIRE</sequence>
<protein>
    <submittedName>
        <fullName evidence="9">Family 3 adenylate cyclase</fullName>
    </submittedName>
</protein>
<dbReference type="Pfam" id="PF00211">
    <property type="entry name" value="Guanylate_cyc"/>
    <property type="match status" value="1"/>
</dbReference>
<comment type="subunit">
    <text evidence="2">Heterotetramer of two alpha and two beta subunits.</text>
</comment>
<evidence type="ECO:0000313" key="10">
    <source>
        <dbReference type="Proteomes" id="UP000294360"/>
    </source>
</evidence>
<dbReference type="PANTHER" id="PTHR43081:SF1">
    <property type="entry name" value="ADENYLATE CYCLASE, TERMINAL-DIFFERENTIATION SPECIFIC"/>
    <property type="match status" value="1"/>
</dbReference>
<feature type="domain" description="Guanylate cyclase" evidence="7">
    <location>
        <begin position="151"/>
        <end position="279"/>
    </location>
</feature>
<keyword evidence="4" id="KW-0282">Flagellum</keyword>
<comment type="subcellular location">
    <subcellularLocation>
        <location evidence="1">Cell projection</location>
        <location evidence="1">Cilium</location>
        <location evidence="1">Flagellum</location>
    </subcellularLocation>
</comment>
<dbReference type="InterPro" id="IPR036046">
    <property type="entry name" value="Acylphosphatase-like_dom_sf"/>
</dbReference>
<dbReference type="OrthoDB" id="9789782at2"/>
<reference evidence="9 10" key="1">
    <citation type="submission" date="2019-03" db="EMBL/GenBank/DDBJ databases">
        <authorList>
            <person name="Kox A.R. M."/>
        </authorList>
    </citation>
    <scope>NUCLEOTIDE SEQUENCE [LARGE SCALE GENOMIC DNA]</scope>
    <source>
        <strain evidence="9">MTUNDRAET4 annotated genome</strain>
    </source>
</reference>
<dbReference type="GO" id="GO:0009882">
    <property type="term" value="F:blue light photoreceptor activity"/>
    <property type="evidence" value="ECO:0007669"/>
    <property type="project" value="InterPro"/>
</dbReference>
<dbReference type="CDD" id="cd07302">
    <property type="entry name" value="CHD"/>
    <property type="match status" value="1"/>
</dbReference>
<dbReference type="SUPFAM" id="SSF54975">
    <property type="entry name" value="Acylphosphatase/BLUF domain-like"/>
    <property type="match status" value="1"/>
</dbReference>
<proteinExistence type="predicted"/>
<dbReference type="InterPro" id="IPR001054">
    <property type="entry name" value="A/G_cyclase"/>
</dbReference>
<dbReference type="PANTHER" id="PTHR43081">
    <property type="entry name" value="ADENYLATE CYCLASE, TERMINAL-DIFFERENTIATION SPECIFIC-RELATED"/>
    <property type="match status" value="1"/>
</dbReference>
<dbReference type="KEGG" id="mtun:MTUNDRAET4_0115"/>
<evidence type="ECO:0000256" key="1">
    <source>
        <dbReference type="ARBA" id="ARBA00004230"/>
    </source>
</evidence>
<dbReference type="InterPro" id="IPR007024">
    <property type="entry name" value="BLUF_domain"/>
</dbReference>
<evidence type="ECO:0000313" key="9">
    <source>
        <dbReference type="EMBL" id="VFU07008.1"/>
    </source>
</evidence>
<dbReference type="Gene3D" id="3.30.70.100">
    <property type="match status" value="1"/>
</dbReference>
<dbReference type="PROSITE" id="PS50125">
    <property type="entry name" value="GUANYLATE_CYCLASE_2"/>
    <property type="match status" value="1"/>
</dbReference>
<keyword evidence="6" id="KW-0966">Cell projection</keyword>